<evidence type="ECO:0000313" key="1">
    <source>
        <dbReference type="EMBL" id="AJC88048.1"/>
    </source>
</evidence>
<organism evidence="1 2">
    <name type="scientific">Campylobacter insulaenigrae NCTC 12927</name>
    <dbReference type="NCBI Taxonomy" id="1031564"/>
    <lineage>
        <taxon>Bacteria</taxon>
        <taxon>Pseudomonadati</taxon>
        <taxon>Campylobacterota</taxon>
        <taxon>Epsilonproteobacteria</taxon>
        <taxon>Campylobacterales</taxon>
        <taxon>Campylobacteraceae</taxon>
        <taxon>Campylobacter</taxon>
    </lineage>
</organism>
<name>A0A0A8H1P4_9BACT</name>
<dbReference type="AlphaFoldDB" id="A0A0A8H1P4"/>
<dbReference type="HOGENOM" id="CLU_124385_0_0_7"/>
<evidence type="ECO:0000313" key="2">
    <source>
        <dbReference type="Proteomes" id="UP000031163"/>
    </source>
</evidence>
<dbReference type="RefSeq" id="WP_039650516.1">
    <property type="nucleotide sequence ID" value="NZ_CP007770.1"/>
</dbReference>
<dbReference type="KEGG" id="cis:CINS_1086"/>
<sequence>MLIFGHNLIPMQKFFHFKDKFDKKGINCFDFNEHIIQQALEQNVEFAIYVNNEDEVLIANALGAKYALVIDNELARRSSKMAEFYMFDMKILFLLDEIKNLKKMYELQVDGVCLISYINNKEV</sequence>
<protein>
    <submittedName>
        <fullName evidence="1">Uncharacterized protein</fullName>
    </submittedName>
</protein>
<proteinExistence type="predicted"/>
<dbReference type="GeneID" id="74431874"/>
<reference evidence="1 2" key="1">
    <citation type="journal article" date="2014" name="Genome Biol. Evol.">
        <title>Comparative Genomics of the Campylobacter lari Group.</title>
        <authorList>
            <person name="Miller W.G."/>
            <person name="Yee E."/>
            <person name="Chapman M.H."/>
            <person name="Smith T.P."/>
            <person name="Bono J.L."/>
            <person name="Huynh S."/>
            <person name="Parker C.T."/>
            <person name="Vandamme P."/>
            <person name="Luong K."/>
            <person name="Korlach J."/>
        </authorList>
    </citation>
    <scope>NUCLEOTIDE SEQUENCE [LARGE SCALE GENOMIC DNA]</scope>
    <source>
        <strain evidence="1 2">NCTC 12927</strain>
    </source>
</reference>
<accession>A0A0A8H1P4</accession>
<gene>
    <name evidence="1" type="ORF">CINS_1086</name>
</gene>
<dbReference type="STRING" id="1031564.CINS_1086"/>
<dbReference type="EMBL" id="CP007770">
    <property type="protein sequence ID" value="AJC88048.1"/>
    <property type="molecule type" value="Genomic_DNA"/>
</dbReference>
<dbReference type="Proteomes" id="UP000031163">
    <property type="component" value="Chromosome"/>
</dbReference>